<reference evidence="1 2" key="2">
    <citation type="journal article" date="2022" name="Mol. Ecol. Resour.">
        <title>The genomes of chicory, endive, great burdock and yacon provide insights into Asteraceae paleo-polyploidization history and plant inulin production.</title>
        <authorList>
            <person name="Fan W."/>
            <person name="Wang S."/>
            <person name="Wang H."/>
            <person name="Wang A."/>
            <person name="Jiang F."/>
            <person name="Liu H."/>
            <person name="Zhao H."/>
            <person name="Xu D."/>
            <person name="Zhang Y."/>
        </authorList>
    </citation>
    <scope>NUCLEOTIDE SEQUENCE [LARGE SCALE GENOMIC DNA]</scope>
    <source>
        <strain evidence="2">cv. Yunnan</strain>
        <tissue evidence="1">Leaves</tissue>
    </source>
</reference>
<reference evidence="2" key="1">
    <citation type="journal article" date="2022" name="Mol. Ecol. Resour.">
        <title>The genomes of chicory, endive, great burdock and yacon provide insights into Asteraceae palaeo-polyploidization history and plant inulin production.</title>
        <authorList>
            <person name="Fan W."/>
            <person name="Wang S."/>
            <person name="Wang H."/>
            <person name="Wang A."/>
            <person name="Jiang F."/>
            <person name="Liu H."/>
            <person name="Zhao H."/>
            <person name="Xu D."/>
            <person name="Zhang Y."/>
        </authorList>
    </citation>
    <scope>NUCLEOTIDE SEQUENCE [LARGE SCALE GENOMIC DNA]</scope>
    <source>
        <strain evidence="2">cv. Yunnan</strain>
    </source>
</reference>
<evidence type="ECO:0000313" key="1">
    <source>
        <dbReference type="EMBL" id="KAI3828201.1"/>
    </source>
</evidence>
<sequence>MKGVINIRECRDDQGVNFAAHSFTNEALSWWISIEITKSSADMKKLKWDDMKKLLITKFCPQNEIDRVGREFLGLCTGNMTHRQYTSKYHELAQLVPHLVDTEEKRIKYFIKGLPQKVRVHVKANAPTSFESMVSLAGIVYDDLESADPLPTEKKVTNVVKWPTKEWAGPETKKQGLRMGLIVLSVARSTLTSA</sequence>
<name>A0ACB9K7F2_9ASTR</name>
<dbReference type="Proteomes" id="UP001056120">
    <property type="component" value="Linkage Group LG01"/>
</dbReference>
<dbReference type="EMBL" id="CM042018">
    <property type="protein sequence ID" value="KAI3828201.1"/>
    <property type="molecule type" value="Genomic_DNA"/>
</dbReference>
<evidence type="ECO:0000313" key="2">
    <source>
        <dbReference type="Proteomes" id="UP001056120"/>
    </source>
</evidence>
<proteinExistence type="predicted"/>
<accession>A0ACB9K7F2</accession>
<protein>
    <submittedName>
        <fullName evidence="1">Uncharacterized protein</fullName>
    </submittedName>
</protein>
<gene>
    <name evidence="1" type="ORF">L1987_02298</name>
</gene>
<organism evidence="1 2">
    <name type="scientific">Smallanthus sonchifolius</name>
    <dbReference type="NCBI Taxonomy" id="185202"/>
    <lineage>
        <taxon>Eukaryota</taxon>
        <taxon>Viridiplantae</taxon>
        <taxon>Streptophyta</taxon>
        <taxon>Embryophyta</taxon>
        <taxon>Tracheophyta</taxon>
        <taxon>Spermatophyta</taxon>
        <taxon>Magnoliopsida</taxon>
        <taxon>eudicotyledons</taxon>
        <taxon>Gunneridae</taxon>
        <taxon>Pentapetalae</taxon>
        <taxon>asterids</taxon>
        <taxon>campanulids</taxon>
        <taxon>Asterales</taxon>
        <taxon>Asteraceae</taxon>
        <taxon>Asteroideae</taxon>
        <taxon>Heliantheae alliance</taxon>
        <taxon>Millerieae</taxon>
        <taxon>Smallanthus</taxon>
    </lineage>
</organism>
<comment type="caution">
    <text evidence="1">The sequence shown here is derived from an EMBL/GenBank/DDBJ whole genome shotgun (WGS) entry which is preliminary data.</text>
</comment>
<keyword evidence="2" id="KW-1185">Reference proteome</keyword>